<dbReference type="PANTHER" id="PTHR43612">
    <property type="entry name" value="TRIFUNCTIONAL ENZYME SUBUNIT ALPHA"/>
    <property type="match status" value="1"/>
</dbReference>
<evidence type="ECO:0000313" key="3">
    <source>
        <dbReference type="EMBL" id="BBI62749.1"/>
    </source>
</evidence>
<dbReference type="PANTHER" id="PTHR43612:SF3">
    <property type="entry name" value="TRIFUNCTIONAL ENZYME SUBUNIT ALPHA, MITOCHONDRIAL"/>
    <property type="match status" value="1"/>
</dbReference>
<dbReference type="Proteomes" id="UP000320231">
    <property type="component" value="Chromosome"/>
</dbReference>
<evidence type="ECO:0000313" key="4">
    <source>
        <dbReference type="Proteomes" id="UP000320231"/>
    </source>
</evidence>
<dbReference type="EMBL" id="AP019514">
    <property type="protein sequence ID" value="BBI62749.1"/>
    <property type="molecule type" value="Genomic_DNA"/>
</dbReference>
<keyword evidence="1" id="KW-0560">Oxidoreductase</keyword>
<dbReference type="SUPFAM" id="SSF48179">
    <property type="entry name" value="6-phosphogluconate dehydrogenase C-terminal domain-like"/>
    <property type="match status" value="1"/>
</dbReference>
<dbReference type="Gene3D" id="1.10.1040.50">
    <property type="match status" value="1"/>
</dbReference>
<protein>
    <recommendedName>
        <fullName evidence="2">3-hydroxyacyl-CoA dehydrogenase C-terminal domain-containing protein</fullName>
    </recommendedName>
</protein>
<dbReference type="InterPro" id="IPR050136">
    <property type="entry name" value="FA_oxidation_alpha_subunit"/>
</dbReference>
<reference evidence="3 4" key="1">
    <citation type="journal article" date="2019" name="Microbiol. Resour. Announc.">
        <title>Complete Genome Sequence of Halomonas sulfidaeris Strain Esulfide1 Isolated from a Metal Sulfide Rock at a Depth of 2,200 Meters, Obtained Using Nanopore Sequencing.</title>
        <authorList>
            <person name="Saito M."/>
            <person name="Nishigata A."/>
            <person name="Galipon J."/>
            <person name="Arakawa K."/>
        </authorList>
    </citation>
    <scope>NUCLEOTIDE SEQUENCE [LARGE SCALE GENOMIC DNA]</scope>
    <source>
        <strain evidence="3 4">ATCC BAA-803</strain>
    </source>
</reference>
<gene>
    <name evidence="3" type="ORF">HSBAA_40550</name>
</gene>
<proteinExistence type="predicted"/>
<dbReference type="InterPro" id="IPR006108">
    <property type="entry name" value="3HC_DH_C"/>
</dbReference>
<dbReference type="InterPro" id="IPR008927">
    <property type="entry name" value="6-PGluconate_DH-like_C_sf"/>
</dbReference>
<accession>A0A455UEQ6</accession>
<evidence type="ECO:0000256" key="1">
    <source>
        <dbReference type="ARBA" id="ARBA00023002"/>
    </source>
</evidence>
<sequence length="122" mass="13380">MTDDAAYALVKEVVKEHKEFSDEDIIARMMVPLCLETVRCLEDGIVATPAEADMALIYGIGFPPFRGGALRYIDAMGVAEFVKLAEGLADELGPLYAPTDKLRQMAQNNEQFYSSDQSATQA</sequence>
<dbReference type="AlphaFoldDB" id="A0A455UEQ6"/>
<organism evidence="3 4">
    <name type="scientific">Vreelandella sulfidaeris</name>
    <dbReference type="NCBI Taxonomy" id="115553"/>
    <lineage>
        <taxon>Bacteria</taxon>
        <taxon>Pseudomonadati</taxon>
        <taxon>Pseudomonadota</taxon>
        <taxon>Gammaproteobacteria</taxon>
        <taxon>Oceanospirillales</taxon>
        <taxon>Halomonadaceae</taxon>
        <taxon>Vreelandella</taxon>
    </lineage>
</organism>
<dbReference type="Pfam" id="PF00725">
    <property type="entry name" value="3HCDH"/>
    <property type="match status" value="1"/>
</dbReference>
<name>A0A455UEQ6_9GAMM</name>
<dbReference type="GO" id="GO:0004300">
    <property type="term" value="F:enoyl-CoA hydratase activity"/>
    <property type="evidence" value="ECO:0007669"/>
    <property type="project" value="TreeGrafter"/>
</dbReference>
<evidence type="ECO:0000259" key="2">
    <source>
        <dbReference type="Pfam" id="PF00725"/>
    </source>
</evidence>
<dbReference type="KEGG" id="hsr:HSBAA_40550"/>
<dbReference type="GO" id="GO:0006635">
    <property type="term" value="P:fatty acid beta-oxidation"/>
    <property type="evidence" value="ECO:0007669"/>
    <property type="project" value="TreeGrafter"/>
</dbReference>
<feature type="domain" description="3-hydroxyacyl-CoA dehydrogenase C-terminal" evidence="2">
    <location>
        <begin position="25"/>
        <end position="110"/>
    </location>
</feature>
<dbReference type="GO" id="GO:0016509">
    <property type="term" value="F:long-chain (3S)-3-hydroxyacyl-CoA dehydrogenase (NAD+) activity"/>
    <property type="evidence" value="ECO:0007669"/>
    <property type="project" value="TreeGrafter"/>
</dbReference>